<dbReference type="GO" id="GO:0008270">
    <property type="term" value="F:zinc ion binding"/>
    <property type="evidence" value="ECO:0007669"/>
    <property type="project" value="UniProtKB-KW"/>
</dbReference>
<feature type="compositionally biased region" description="Basic residues" evidence="8">
    <location>
        <begin position="1561"/>
        <end position="1572"/>
    </location>
</feature>
<evidence type="ECO:0000256" key="2">
    <source>
        <dbReference type="ARBA" id="ARBA00022723"/>
    </source>
</evidence>
<feature type="domain" description="C2H2-type" evidence="9">
    <location>
        <begin position="863"/>
        <end position="886"/>
    </location>
</feature>
<feature type="region of interest" description="Disordered" evidence="8">
    <location>
        <begin position="1543"/>
        <end position="1580"/>
    </location>
</feature>
<dbReference type="SMART" id="SM00355">
    <property type="entry name" value="ZnF_C2H2"/>
    <property type="match status" value="11"/>
</dbReference>
<feature type="compositionally biased region" description="Low complexity" evidence="8">
    <location>
        <begin position="795"/>
        <end position="805"/>
    </location>
</feature>
<dbReference type="PROSITE" id="PS50157">
    <property type="entry name" value="ZINC_FINGER_C2H2_2"/>
    <property type="match status" value="5"/>
</dbReference>
<feature type="domain" description="C2H2-type" evidence="9">
    <location>
        <begin position="1463"/>
        <end position="1490"/>
    </location>
</feature>
<dbReference type="InterPro" id="IPR036236">
    <property type="entry name" value="Znf_C2H2_sf"/>
</dbReference>
<feature type="compositionally biased region" description="Polar residues" evidence="8">
    <location>
        <begin position="1314"/>
        <end position="1323"/>
    </location>
</feature>
<dbReference type="InterPro" id="IPR050888">
    <property type="entry name" value="ZnF_C2H2-type_TF"/>
</dbReference>
<evidence type="ECO:0000313" key="10">
    <source>
        <dbReference type="Proteomes" id="UP000694920"/>
    </source>
</evidence>
<feature type="compositionally biased region" description="Basic residues" evidence="8">
    <location>
        <begin position="1274"/>
        <end position="1304"/>
    </location>
</feature>
<feature type="region of interest" description="Disordered" evidence="8">
    <location>
        <begin position="1269"/>
        <end position="1358"/>
    </location>
</feature>
<evidence type="ECO:0000256" key="6">
    <source>
        <dbReference type="ARBA" id="ARBA00023242"/>
    </source>
</evidence>
<feature type="compositionally biased region" description="Polar residues" evidence="8">
    <location>
        <begin position="1345"/>
        <end position="1358"/>
    </location>
</feature>
<evidence type="ECO:0000256" key="1">
    <source>
        <dbReference type="ARBA" id="ARBA00004123"/>
    </source>
</evidence>
<feature type="region of interest" description="Disordered" evidence="8">
    <location>
        <begin position="2001"/>
        <end position="2025"/>
    </location>
</feature>
<feature type="compositionally biased region" description="Polar residues" evidence="8">
    <location>
        <begin position="961"/>
        <end position="978"/>
    </location>
</feature>
<evidence type="ECO:0000256" key="3">
    <source>
        <dbReference type="ARBA" id="ARBA00022737"/>
    </source>
</evidence>
<keyword evidence="2" id="KW-0479">Metal-binding</keyword>
<feature type="region of interest" description="Disordered" evidence="8">
    <location>
        <begin position="1049"/>
        <end position="1068"/>
    </location>
</feature>
<accession>A0AAJ7FFS5</accession>
<feature type="compositionally biased region" description="Polar residues" evidence="8">
    <location>
        <begin position="1646"/>
        <end position="1655"/>
    </location>
</feature>
<dbReference type="SUPFAM" id="SSF57667">
    <property type="entry name" value="beta-beta-alpha zinc fingers"/>
    <property type="match status" value="1"/>
</dbReference>
<dbReference type="GO" id="GO:0005634">
    <property type="term" value="C:nucleus"/>
    <property type="evidence" value="ECO:0007669"/>
    <property type="project" value="UniProtKB-SubCell"/>
</dbReference>
<keyword evidence="5" id="KW-0862">Zinc</keyword>
<feature type="domain" description="C2H2-type" evidence="9">
    <location>
        <begin position="838"/>
        <end position="861"/>
    </location>
</feature>
<feature type="domain" description="C2H2-type" evidence="9">
    <location>
        <begin position="1493"/>
        <end position="1515"/>
    </location>
</feature>
<reference evidence="11" key="1">
    <citation type="submission" date="2025-08" db="UniProtKB">
        <authorList>
            <consortium name="RefSeq"/>
        </authorList>
    </citation>
    <scope>IDENTIFICATION</scope>
</reference>
<gene>
    <name evidence="11" type="primary">LOC107265110</name>
</gene>
<dbReference type="PROSITE" id="PS00028">
    <property type="entry name" value="ZINC_FINGER_C2H2_1"/>
    <property type="match status" value="7"/>
</dbReference>
<feature type="region of interest" description="Disordered" evidence="8">
    <location>
        <begin position="961"/>
        <end position="991"/>
    </location>
</feature>
<evidence type="ECO:0000313" key="11">
    <source>
        <dbReference type="RefSeq" id="XP_015589652.1"/>
    </source>
</evidence>
<sequence length="2025" mass="230411">MNNSSRSFSSHGSLSDDLKDFNDMANIRKRLIDSSISNSHLAIKGSKLPLRKSKSVRREPEKIELFLPEKEDFASIENHFLPLEPCCSRTLVVRLERIDNLIKKYEDKKKSINNEAVLIVSPRKRNNKTEENSIFINKVNGANFSQEDMPIPYSSFQLESEKNIFTDKYKSDGPCTLNYPIQQLHEYGNNCWSLDCIICKEKFQDRLELHKHASLSHPGMQISFCDICGESFFGKKSLCQHTTSKYQTIPQKSPIKNTEVNEKNQVPVEKIVENPSRRLAKKKSFSLNSKTQNNANMLNELINLETNLIFKNNLSNLNEFNENLFETVKHHNLNLMDNEEKSRCNRRTTRLELKTLNEISKIRMAGKRKTNDAEFNISDNDMQIHIEKAVARQHQKRRKVDNSPSCVIENELEIAKNKKQMKNVSLVNQIDVVPEKQQFNYSCVKSEIRAPVSLIKTEEQITDWFPEDFTSVGCGTGINRQLDSSKEKPATASPIEINCKATRPTKELEKSFNEKVPNTTSLESAIDLPNEVACIDLEHDVDIQIPYSSNYEEETNIPVEEIHESLINQKVENCSIIDEIIVIQLKSDDSEMNQASEVHEDNDICVDFIENFKSSVQQEEVSNCGTETEQSQNGIKKLARSVESSKQNEVELTDEIECIYMVENEKPEVEIIEEDSCNDFGNTDSDECVVMEPTEETRETIPEEAEQDVANNIDNTDSSECVILEPKRDIGEKILEKNAINNIESEDLEKNSQSENNVSTAPVANLQPENNSDEHETNLKKSVQQEENVELSMTNKSNNTINNENGSHVEDSTVEITRGTLKIVDQSILIPPAFSTTWTCTDCSKSFDEYLNLLLHKTEVHRYACTECNKFFDGKSKFLLHMDKLHPIKLRKGLDHAADQVRINELMLEAFKMTKPKESNNNSLKKRKMNTDFKKMSLSNPVKRAKTDMKNKMVIDNLDSEQISSSQPAEQNKSNEVNNLGIDVSGKSESSEKLPAELVKKLRKTKNNKKKSNTLIDDIDSEEKLLPEYAKVNEVNEESNVVIDVSGKTDSNEKTAAKPMEASKKDKNVKRNKAVIANADCEQILSSKSSGESKVEQDSNAIINISKKTNFKKKTPTKSVKTIGRARIVKKKKVDSKQKSASDPVVGKIVEGNNALTNTSGKTNSDLQKSTVESAKLIKKSDSEQKSTFHSMGEEYVNKEKKIMFDVPEEINFNEKSSIDPSEKIKDTQIDQEHMTVIQNIDFEQKSSQSVEENKADVFQVINSKEKSQTKLIQKTKSKKTTNKPDSKKKKPSKKYGPVKKSKTIQKNSKETKNYNSKANVQTSKKRESSKFSKKKLAEEAQRVSIGQKNSTSKNNFETANRIQKDTEAMSDHSTSSNIVSEKKNVNPGSLIKWMTKKSMQDTKTSWMCIKCQQHFVIRHEYILHSFHTHEDMTLISICDKCGEVLTSIESSKNHMCMEVIVWCCQICSMGFTTGLEFVQHNRVHHLEISVLHNCDACYRSFVTETMLAKHQEEHDISNVTLSEIATTLRSDKLKKKSIKISNRKAGIKSSKKSEQTVNKKSMKVPRKKKEKTVKDKKSVKVIVKRSTKVKVKEPVKVAEKKIAKVKNRTKVLTKKPAKAPTNKPTKVSKKKSTKKPTEESTKVSNDQSKGLSETSLEEAEKMEKSKKKPKKPTEKSSKASTGNSLKSPPSEEPVQLLFKKPREFGPRSSKYLPAKFHFFNYQTFQSAFVKIQMPCLFCEDVFRSSAGYINHLLKTHHTSGEECQICRNTFANETMIQHMLAMHAVPSDPNKDSLKPIESFDSINEDKDKPINMDTDFIIRHMDKKRLFLLCQYHAFDHILKNETFLCPWCNKVMEHPRHYKIHFLTAHDKTCVICNVDFEISQVAALHKSKVHGYVGSYLWFAEIIVRTLVNSNRFGATPKDIMIHMIGGDFPIYEKIVDNLTDGKVITDLNNSKNSCNQSTSVKNHQKDISKNDKIANVNSSNDFHTKNYDSSTNYEFTPTNDSQQNGNRSENVIPMMSDNCL</sequence>
<keyword evidence="3" id="KW-0677">Repeat</keyword>
<dbReference type="RefSeq" id="XP_015589652.1">
    <property type="nucleotide sequence ID" value="XM_015734166.2"/>
</dbReference>
<feature type="region of interest" description="Disordered" evidence="8">
    <location>
        <begin position="745"/>
        <end position="807"/>
    </location>
</feature>
<feature type="compositionally biased region" description="Polar residues" evidence="8">
    <location>
        <begin position="780"/>
        <end position="794"/>
    </location>
</feature>
<protein>
    <submittedName>
        <fullName evidence="11">Uncharacterized protein LOC107265110</fullName>
    </submittedName>
</protein>
<keyword evidence="4 7" id="KW-0863">Zinc-finger</keyword>
<evidence type="ECO:0000256" key="4">
    <source>
        <dbReference type="ARBA" id="ARBA00022771"/>
    </source>
</evidence>
<proteinExistence type="predicted"/>
<dbReference type="GeneID" id="107265110"/>
<feature type="compositionally biased region" description="Polar residues" evidence="8">
    <location>
        <begin position="751"/>
        <end position="770"/>
    </location>
</feature>
<keyword evidence="6" id="KW-0539">Nucleus</keyword>
<feature type="compositionally biased region" description="Polar residues" evidence="8">
    <location>
        <begin position="2001"/>
        <end position="2014"/>
    </location>
</feature>
<evidence type="ECO:0000256" key="7">
    <source>
        <dbReference type="PROSITE-ProRule" id="PRU00042"/>
    </source>
</evidence>
<feature type="region of interest" description="Disordered" evidence="8">
    <location>
        <begin position="1608"/>
        <end position="1696"/>
    </location>
</feature>
<organism evidence="10 11">
    <name type="scientific">Cephus cinctus</name>
    <name type="common">Wheat stem sawfly</name>
    <dbReference type="NCBI Taxonomy" id="211228"/>
    <lineage>
        <taxon>Eukaryota</taxon>
        <taxon>Metazoa</taxon>
        <taxon>Ecdysozoa</taxon>
        <taxon>Arthropoda</taxon>
        <taxon>Hexapoda</taxon>
        <taxon>Insecta</taxon>
        <taxon>Pterygota</taxon>
        <taxon>Neoptera</taxon>
        <taxon>Endopterygota</taxon>
        <taxon>Hymenoptera</taxon>
        <taxon>Cephoidea</taxon>
        <taxon>Cephidae</taxon>
        <taxon>Cephus</taxon>
    </lineage>
</organism>
<feature type="compositionally biased region" description="Basic and acidic residues" evidence="8">
    <location>
        <begin position="1050"/>
        <end position="1066"/>
    </location>
</feature>
<feature type="domain" description="C2H2-type" evidence="9">
    <location>
        <begin position="194"/>
        <end position="222"/>
    </location>
</feature>
<evidence type="ECO:0000256" key="5">
    <source>
        <dbReference type="ARBA" id="ARBA00022833"/>
    </source>
</evidence>
<feature type="compositionally biased region" description="Basic and acidic residues" evidence="8">
    <location>
        <begin position="1325"/>
        <end position="1342"/>
    </location>
</feature>
<evidence type="ECO:0000256" key="8">
    <source>
        <dbReference type="SAM" id="MobiDB-lite"/>
    </source>
</evidence>
<evidence type="ECO:0000259" key="9">
    <source>
        <dbReference type="PROSITE" id="PS50157"/>
    </source>
</evidence>
<dbReference type="InterPro" id="IPR013087">
    <property type="entry name" value="Znf_C2H2_type"/>
</dbReference>
<comment type="subcellular location">
    <subcellularLocation>
        <location evidence="1">Nucleus</location>
    </subcellularLocation>
</comment>
<dbReference type="KEGG" id="ccin:107265110"/>
<name>A0AAJ7FFS5_CEPCN</name>
<dbReference type="Gene3D" id="3.30.160.60">
    <property type="entry name" value="Classic Zinc Finger"/>
    <property type="match status" value="3"/>
</dbReference>
<dbReference type="Proteomes" id="UP000694920">
    <property type="component" value="Unplaced"/>
</dbReference>
<keyword evidence="10" id="KW-1185">Reference proteome</keyword>
<dbReference type="PANTHER" id="PTHR24406">
    <property type="entry name" value="TRANSCRIPTIONAL REPRESSOR CTCFL-RELATED"/>
    <property type="match status" value="1"/>
</dbReference>
<feature type="compositionally biased region" description="Basic residues" evidence="8">
    <location>
        <begin position="1608"/>
        <end position="1618"/>
    </location>
</feature>